<organism evidence="4 5">
    <name type="scientific">Acidimangrovimonas pyrenivorans</name>
    <dbReference type="NCBI Taxonomy" id="2030798"/>
    <lineage>
        <taxon>Bacteria</taxon>
        <taxon>Pseudomonadati</taxon>
        <taxon>Pseudomonadota</taxon>
        <taxon>Alphaproteobacteria</taxon>
        <taxon>Rhodobacterales</taxon>
        <taxon>Paracoccaceae</taxon>
        <taxon>Acidimangrovimonas</taxon>
    </lineage>
</organism>
<dbReference type="InterPro" id="IPR011250">
    <property type="entry name" value="OMP/PagP_B-barrel"/>
</dbReference>
<evidence type="ECO:0000313" key="5">
    <source>
        <dbReference type="Proteomes" id="UP001595443"/>
    </source>
</evidence>
<comment type="caution">
    <text evidence="4">The sequence shown here is derived from an EMBL/GenBank/DDBJ whole genome shotgun (WGS) entry which is preliminary data.</text>
</comment>
<evidence type="ECO:0000256" key="1">
    <source>
        <dbReference type="ARBA" id="ARBA00022729"/>
    </source>
</evidence>
<sequence length="193" mass="19375">MKTFAALAAASLMAAPAFAGGMAEPVQKPAPVAPAPVAMPAGHDWTGGYVGAQLGYSNVNGTGGNGAIGGVHAGYLYDFGNWVAGGELAYDTSNITLGGGGKLDHVARLAVKAGPDLGNVFLYGTLGVASAKATVGGASHTDNGYFAGLGADYALNNQWTLGGEVLAHRFKNFGGTGTDLKPVTAEVKVSYHF</sequence>
<evidence type="ECO:0000259" key="3">
    <source>
        <dbReference type="Pfam" id="PF13505"/>
    </source>
</evidence>
<proteinExistence type="predicted"/>
<dbReference type="Pfam" id="PF13505">
    <property type="entry name" value="OMP_b-brl"/>
    <property type="match status" value="1"/>
</dbReference>
<name>A0ABV7AIL6_9RHOB</name>
<feature type="chain" id="PRO_5045258458" evidence="2">
    <location>
        <begin position="20"/>
        <end position="193"/>
    </location>
</feature>
<evidence type="ECO:0000256" key="2">
    <source>
        <dbReference type="SAM" id="SignalP"/>
    </source>
</evidence>
<gene>
    <name evidence="4" type="ORF">ACFOES_13245</name>
</gene>
<accession>A0ABV7AIL6</accession>
<feature type="signal peptide" evidence="2">
    <location>
        <begin position="1"/>
        <end position="19"/>
    </location>
</feature>
<evidence type="ECO:0000313" key="4">
    <source>
        <dbReference type="EMBL" id="MFC2969065.1"/>
    </source>
</evidence>
<feature type="domain" description="Outer membrane protein beta-barrel" evidence="3">
    <location>
        <begin position="6"/>
        <end position="193"/>
    </location>
</feature>
<dbReference type="Proteomes" id="UP001595443">
    <property type="component" value="Unassembled WGS sequence"/>
</dbReference>
<dbReference type="SUPFAM" id="SSF56925">
    <property type="entry name" value="OMPA-like"/>
    <property type="match status" value="1"/>
</dbReference>
<keyword evidence="5" id="KW-1185">Reference proteome</keyword>
<dbReference type="Gene3D" id="2.40.160.20">
    <property type="match status" value="1"/>
</dbReference>
<dbReference type="InterPro" id="IPR027385">
    <property type="entry name" value="Beta-barrel_OMP"/>
</dbReference>
<dbReference type="EMBL" id="JBHRSK010000010">
    <property type="protein sequence ID" value="MFC2969065.1"/>
    <property type="molecule type" value="Genomic_DNA"/>
</dbReference>
<keyword evidence="1 2" id="KW-0732">Signal</keyword>
<protein>
    <submittedName>
        <fullName evidence="4">Outer membrane protein</fullName>
    </submittedName>
</protein>
<dbReference type="RefSeq" id="WP_377833772.1">
    <property type="nucleotide sequence ID" value="NZ_JBHRSK010000010.1"/>
</dbReference>
<reference evidence="5" key="1">
    <citation type="journal article" date="2019" name="Int. J. Syst. Evol. Microbiol.">
        <title>The Global Catalogue of Microorganisms (GCM) 10K type strain sequencing project: providing services to taxonomists for standard genome sequencing and annotation.</title>
        <authorList>
            <consortium name="The Broad Institute Genomics Platform"/>
            <consortium name="The Broad Institute Genome Sequencing Center for Infectious Disease"/>
            <person name="Wu L."/>
            <person name="Ma J."/>
        </authorList>
    </citation>
    <scope>NUCLEOTIDE SEQUENCE [LARGE SCALE GENOMIC DNA]</scope>
    <source>
        <strain evidence="5">KCTC 62192</strain>
    </source>
</reference>